<dbReference type="Pfam" id="PF13456">
    <property type="entry name" value="RVT_3"/>
    <property type="match status" value="1"/>
</dbReference>
<dbReference type="InterPro" id="IPR012337">
    <property type="entry name" value="RNaseH-like_sf"/>
</dbReference>
<dbReference type="InterPro" id="IPR036397">
    <property type="entry name" value="RNaseH_sf"/>
</dbReference>
<proteinExistence type="predicted"/>
<reference evidence="2" key="1">
    <citation type="journal article" date="2017" name="Nature">
        <title>The genome of Chenopodium quinoa.</title>
        <authorList>
            <person name="Jarvis D.E."/>
            <person name="Ho Y.S."/>
            <person name="Lightfoot D.J."/>
            <person name="Schmoeckel S.M."/>
            <person name="Li B."/>
            <person name="Borm T.J.A."/>
            <person name="Ohyanagi H."/>
            <person name="Mineta K."/>
            <person name="Michell C.T."/>
            <person name="Saber N."/>
            <person name="Kharbatia N.M."/>
            <person name="Rupper R.R."/>
            <person name="Sharp A.R."/>
            <person name="Dally N."/>
            <person name="Boughton B.A."/>
            <person name="Woo Y.H."/>
            <person name="Gao G."/>
            <person name="Schijlen E.G.W.M."/>
            <person name="Guo X."/>
            <person name="Momin A.A."/>
            <person name="Negrao S."/>
            <person name="Al-Babili S."/>
            <person name="Gehring C."/>
            <person name="Roessner U."/>
            <person name="Jung C."/>
            <person name="Murphy K."/>
            <person name="Arold S.T."/>
            <person name="Gojobori T."/>
            <person name="van der Linden C.G."/>
            <person name="van Loo E.N."/>
            <person name="Jellen E.N."/>
            <person name="Maughan P.J."/>
            <person name="Tester M."/>
        </authorList>
    </citation>
    <scope>NUCLEOTIDE SEQUENCE [LARGE SCALE GENOMIC DNA]</scope>
    <source>
        <strain evidence="2">cv. PI 614886</strain>
    </source>
</reference>
<feature type="domain" description="RNase H type-1" evidence="1">
    <location>
        <begin position="55"/>
        <end position="125"/>
    </location>
</feature>
<dbReference type="AlphaFoldDB" id="A0A803MDT3"/>
<dbReference type="EnsemblPlants" id="AUR62027626-RA">
    <property type="protein sequence ID" value="AUR62027626-RA:cds"/>
    <property type="gene ID" value="AUR62027626"/>
</dbReference>
<dbReference type="CDD" id="cd06222">
    <property type="entry name" value="RNase_H_like"/>
    <property type="match status" value="1"/>
</dbReference>
<organism evidence="2 3">
    <name type="scientific">Chenopodium quinoa</name>
    <name type="common">Quinoa</name>
    <dbReference type="NCBI Taxonomy" id="63459"/>
    <lineage>
        <taxon>Eukaryota</taxon>
        <taxon>Viridiplantae</taxon>
        <taxon>Streptophyta</taxon>
        <taxon>Embryophyta</taxon>
        <taxon>Tracheophyta</taxon>
        <taxon>Spermatophyta</taxon>
        <taxon>Magnoliopsida</taxon>
        <taxon>eudicotyledons</taxon>
        <taxon>Gunneridae</taxon>
        <taxon>Pentapetalae</taxon>
        <taxon>Caryophyllales</taxon>
        <taxon>Chenopodiaceae</taxon>
        <taxon>Chenopodioideae</taxon>
        <taxon>Atripliceae</taxon>
        <taxon>Chenopodium</taxon>
    </lineage>
</organism>
<keyword evidence="3" id="KW-1185">Reference proteome</keyword>
<accession>A0A803MDT3</accession>
<name>A0A803MDT3_CHEQI</name>
<dbReference type="SUPFAM" id="SSF53098">
    <property type="entry name" value="Ribonuclease H-like"/>
    <property type="match status" value="1"/>
</dbReference>
<sequence>MGVAAICYTSSQECVEMRLAISRAQWFKSVTTNPNLLNVYRFQWAAPSVGLFKLNSDASCCGDGVTGLGGVVRDCNGDVLVATCLKIQGEMGVNVAEAMAARHLVVISIDWGFNKLILESDCRLILVR</sequence>
<dbReference type="Gene3D" id="3.30.420.10">
    <property type="entry name" value="Ribonuclease H-like superfamily/Ribonuclease H"/>
    <property type="match status" value="1"/>
</dbReference>
<dbReference type="GO" id="GO:0003676">
    <property type="term" value="F:nucleic acid binding"/>
    <property type="evidence" value="ECO:0007669"/>
    <property type="project" value="InterPro"/>
</dbReference>
<reference evidence="2" key="2">
    <citation type="submission" date="2021-03" db="UniProtKB">
        <authorList>
            <consortium name="EnsemblPlants"/>
        </authorList>
    </citation>
    <scope>IDENTIFICATION</scope>
</reference>
<dbReference type="InterPro" id="IPR002156">
    <property type="entry name" value="RNaseH_domain"/>
</dbReference>
<dbReference type="GO" id="GO:0004523">
    <property type="term" value="F:RNA-DNA hybrid ribonuclease activity"/>
    <property type="evidence" value="ECO:0007669"/>
    <property type="project" value="InterPro"/>
</dbReference>
<dbReference type="InterPro" id="IPR044730">
    <property type="entry name" value="RNase_H-like_dom_plant"/>
</dbReference>
<dbReference type="PANTHER" id="PTHR47723:SF21">
    <property type="entry name" value="POLYNUCLEOTIDYL TRANSFERASE, RIBONUCLEASE H-LIKE SUPERFAMILY PROTEIN"/>
    <property type="match status" value="1"/>
</dbReference>
<dbReference type="PANTHER" id="PTHR47723">
    <property type="entry name" value="OS05G0353850 PROTEIN"/>
    <property type="match status" value="1"/>
</dbReference>
<protein>
    <recommendedName>
        <fullName evidence="1">RNase H type-1 domain-containing protein</fullName>
    </recommendedName>
</protein>
<evidence type="ECO:0000259" key="1">
    <source>
        <dbReference type="Pfam" id="PF13456"/>
    </source>
</evidence>
<evidence type="ECO:0000313" key="2">
    <source>
        <dbReference type="EnsemblPlants" id="AUR62027626-RA:cds"/>
    </source>
</evidence>
<dbReference type="Proteomes" id="UP000596660">
    <property type="component" value="Unplaced"/>
</dbReference>
<evidence type="ECO:0000313" key="3">
    <source>
        <dbReference type="Proteomes" id="UP000596660"/>
    </source>
</evidence>
<dbReference type="Gramene" id="AUR62027626-RA">
    <property type="protein sequence ID" value="AUR62027626-RA:cds"/>
    <property type="gene ID" value="AUR62027626"/>
</dbReference>
<dbReference type="InterPro" id="IPR053151">
    <property type="entry name" value="RNase_H-like"/>
</dbReference>